<dbReference type="GO" id="GO:0005829">
    <property type="term" value="C:cytosol"/>
    <property type="evidence" value="ECO:0007669"/>
    <property type="project" value="TreeGrafter"/>
</dbReference>
<evidence type="ECO:0000313" key="11">
    <source>
        <dbReference type="Proteomes" id="UP000034603"/>
    </source>
</evidence>
<dbReference type="GO" id="GO:0003723">
    <property type="term" value="F:RNA binding"/>
    <property type="evidence" value="ECO:0007669"/>
    <property type="project" value="UniProtKB-UniRule"/>
</dbReference>
<evidence type="ECO:0000256" key="7">
    <source>
        <dbReference type="HAMAP-Rule" id="MF_00945"/>
    </source>
</evidence>
<dbReference type="PATRIC" id="fig|1618546.3.peg.486"/>
<evidence type="ECO:0000256" key="4">
    <source>
        <dbReference type="ARBA" id="ARBA00022884"/>
    </source>
</evidence>
<dbReference type="FunFam" id="3.30.300.20:FF:000002">
    <property type="entry name" value="Transcription termination/antitermination protein NusA"/>
    <property type="match status" value="1"/>
</dbReference>
<feature type="domain" description="K Homology" evidence="9">
    <location>
        <begin position="296"/>
        <end position="403"/>
    </location>
</feature>
<keyword evidence="6 7" id="KW-0804">Transcription</keyword>
<keyword evidence="5 7" id="KW-0805">Transcription regulation</keyword>
<feature type="region of interest" description="Disordered" evidence="8">
    <location>
        <begin position="346"/>
        <end position="437"/>
    </location>
</feature>
<evidence type="ECO:0000256" key="6">
    <source>
        <dbReference type="ARBA" id="ARBA00023163"/>
    </source>
</evidence>
<reference evidence="10 11" key="1">
    <citation type="journal article" date="2015" name="Nature">
        <title>rRNA introns, odd ribosomes, and small enigmatic genomes across a large radiation of phyla.</title>
        <authorList>
            <person name="Brown C.T."/>
            <person name="Hug L.A."/>
            <person name="Thomas B.C."/>
            <person name="Sharon I."/>
            <person name="Castelle C.J."/>
            <person name="Singh A."/>
            <person name="Wilkins M.J."/>
            <person name="Williams K.H."/>
            <person name="Banfield J.F."/>
        </authorList>
    </citation>
    <scope>NUCLEOTIDE SEQUENCE [LARGE SCALE GENOMIC DNA]</scope>
</reference>
<dbReference type="InterPro" id="IPR010213">
    <property type="entry name" value="TF_NusA"/>
</dbReference>
<feature type="compositionally biased region" description="Basic and acidic residues" evidence="8">
    <location>
        <begin position="346"/>
        <end position="356"/>
    </location>
</feature>
<name>A0A0G0I380_9BACT</name>
<comment type="subunit">
    <text evidence="7">Monomer. Binds directly to the core enzyme of the DNA-dependent RNA polymerase and to nascent RNA.</text>
</comment>
<dbReference type="InterPro" id="IPR013735">
    <property type="entry name" value="TF_NusA_N"/>
</dbReference>
<dbReference type="Proteomes" id="UP000034603">
    <property type="component" value="Unassembled WGS sequence"/>
</dbReference>
<dbReference type="InterPro" id="IPR025249">
    <property type="entry name" value="TF_NusA_KH_1st"/>
</dbReference>
<evidence type="ECO:0000256" key="1">
    <source>
        <dbReference type="ARBA" id="ARBA00022472"/>
    </source>
</evidence>
<organism evidence="10 11">
    <name type="scientific">Candidatus Woesebacteria bacterium GW2011_GWA1_37_8</name>
    <dbReference type="NCBI Taxonomy" id="1618546"/>
    <lineage>
        <taxon>Bacteria</taxon>
        <taxon>Candidatus Woeseibacteriota</taxon>
    </lineage>
</organism>
<keyword evidence="1 7" id="KW-0806">Transcription termination</keyword>
<dbReference type="GO" id="GO:0003700">
    <property type="term" value="F:DNA-binding transcription factor activity"/>
    <property type="evidence" value="ECO:0007669"/>
    <property type="project" value="InterPro"/>
</dbReference>
<dbReference type="GO" id="GO:0006353">
    <property type="term" value="P:DNA-templated transcription termination"/>
    <property type="evidence" value="ECO:0007669"/>
    <property type="project" value="UniProtKB-UniRule"/>
</dbReference>
<evidence type="ECO:0000256" key="5">
    <source>
        <dbReference type="ARBA" id="ARBA00023015"/>
    </source>
</evidence>
<dbReference type="AlphaFoldDB" id="A0A0G0I380"/>
<dbReference type="InterPro" id="IPR012340">
    <property type="entry name" value="NA-bd_OB-fold"/>
</dbReference>
<dbReference type="InterPro" id="IPR030842">
    <property type="entry name" value="TF_NusA_bacterial"/>
</dbReference>
<dbReference type="PANTHER" id="PTHR22648:SF0">
    <property type="entry name" value="TRANSCRIPTION TERMINATION_ANTITERMINATION PROTEIN NUSA"/>
    <property type="match status" value="1"/>
</dbReference>
<sequence length="437" mass="48001">MPTFFNIIKHMQQQGPRTEFSQALRALASERELDADVILETIKQAIIAAYKKDAKEQGIEVEEFEYDAEINSSNGEAKVFSWPLEKPEERADVTPPGFGRIAAQTAKQVIHQKIREAEKGAIMDQFSGRVGSLISGLILRFEGADVRVDLGRTEGIMPADERVPNERLNLSQRLTFLLKDIVETAHGKQIILSRADPTFVKKLFEREVPEISSGSVSVKAIAREAGVRTKMAVHSTASGVDPVGSCVGQKGVRVQAVTNELGGERVDIIQWNDDEAELIKASLGPAEGLTVELDKDTKTAIVKSPEDQLSLAIGRDGQNARLTSKLTDWKIKIDEVKGLRINKEEPEAVGEVKTESTAEEVPEVESEAKVDEVPEEKPEEVVEVASTGSEVKAEEKIEESDVKEEVVPAESVEETENPEAEPETPKAEEVESTDQQN</sequence>
<feature type="domain" description="K Homology" evidence="9">
    <location>
        <begin position="225"/>
        <end position="288"/>
    </location>
</feature>
<gene>
    <name evidence="7" type="primary">nusA</name>
    <name evidence="10" type="ORF">US62_C0016G0009</name>
</gene>
<dbReference type="NCBIfam" id="TIGR01953">
    <property type="entry name" value="NusA"/>
    <property type="match status" value="1"/>
</dbReference>
<dbReference type="InterPro" id="IPR036555">
    <property type="entry name" value="NusA_N_sf"/>
</dbReference>
<evidence type="ECO:0000256" key="2">
    <source>
        <dbReference type="ARBA" id="ARBA00022490"/>
    </source>
</evidence>
<dbReference type="InterPro" id="IPR015946">
    <property type="entry name" value="KH_dom-like_a/b"/>
</dbReference>
<dbReference type="Gene3D" id="2.40.50.140">
    <property type="entry name" value="Nucleic acid-binding proteins"/>
    <property type="match status" value="1"/>
</dbReference>
<dbReference type="Pfam" id="PF08529">
    <property type="entry name" value="NusA_N"/>
    <property type="match status" value="2"/>
</dbReference>
<proteinExistence type="inferred from homology"/>
<dbReference type="Pfam" id="PF13184">
    <property type="entry name" value="KH_NusA_1st"/>
    <property type="match status" value="1"/>
</dbReference>
<dbReference type="InterPro" id="IPR009019">
    <property type="entry name" value="KH_sf_prok-type"/>
</dbReference>
<evidence type="ECO:0000259" key="9">
    <source>
        <dbReference type="SMART" id="SM00322"/>
    </source>
</evidence>
<dbReference type="GO" id="GO:0031564">
    <property type="term" value="P:transcription antitermination"/>
    <property type="evidence" value="ECO:0007669"/>
    <property type="project" value="UniProtKB-UniRule"/>
</dbReference>
<feature type="compositionally biased region" description="Acidic residues" evidence="8">
    <location>
        <begin position="411"/>
        <end position="422"/>
    </location>
</feature>
<comment type="subcellular location">
    <subcellularLocation>
        <location evidence="7">Cytoplasm</location>
    </subcellularLocation>
</comment>
<dbReference type="InterPro" id="IPR058582">
    <property type="entry name" value="KH_NusA_2nd"/>
</dbReference>
<dbReference type="SUPFAM" id="SSF69705">
    <property type="entry name" value="Transcription factor NusA, N-terminal domain"/>
    <property type="match status" value="1"/>
</dbReference>
<dbReference type="EMBL" id="LBTR01000016">
    <property type="protein sequence ID" value="KKQ45400.1"/>
    <property type="molecule type" value="Genomic_DNA"/>
</dbReference>
<feature type="compositionally biased region" description="Basic and acidic residues" evidence="8">
    <location>
        <begin position="366"/>
        <end position="380"/>
    </location>
</feature>
<dbReference type="Pfam" id="PF26594">
    <property type="entry name" value="KH_NusA_2nd"/>
    <property type="match status" value="1"/>
</dbReference>
<evidence type="ECO:0000313" key="10">
    <source>
        <dbReference type="EMBL" id="KKQ45400.1"/>
    </source>
</evidence>
<keyword evidence="4 7" id="KW-0694">RNA-binding</keyword>
<keyword evidence="3 7" id="KW-0889">Transcription antitermination</keyword>
<dbReference type="Gene3D" id="3.30.300.20">
    <property type="match status" value="2"/>
</dbReference>
<dbReference type="InterPro" id="IPR004087">
    <property type="entry name" value="KH_dom"/>
</dbReference>
<feature type="compositionally biased region" description="Basic and acidic residues" evidence="8">
    <location>
        <begin position="391"/>
        <end position="406"/>
    </location>
</feature>
<evidence type="ECO:0000256" key="3">
    <source>
        <dbReference type="ARBA" id="ARBA00022814"/>
    </source>
</evidence>
<dbReference type="Gene3D" id="3.30.1480.10">
    <property type="entry name" value="NusA, N-terminal domain"/>
    <property type="match status" value="1"/>
</dbReference>
<dbReference type="SUPFAM" id="SSF54814">
    <property type="entry name" value="Prokaryotic type KH domain (KH-domain type II)"/>
    <property type="match status" value="2"/>
</dbReference>
<dbReference type="PANTHER" id="PTHR22648">
    <property type="entry name" value="TRANSCRIPTION TERMINATION FACTOR NUSA"/>
    <property type="match status" value="1"/>
</dbReference>
<dbReference type="CDD" id="cd02134">
    <property type="entry name" value="KH-II_NusA_rpt1"/>
    <property type="match status" value="1"/>
</dbReference>
<accession>A0A0G0I380</accession>
<keyword evidence="2 7" id="KW-0963">Cytoplasm</keyword>
<dbReference type="CDD" id="cd04455">
    <property type="entry name" value="S1_NusA"/>
    <property type="match status" value="1"/>
</dbReference>
<protein>
    <recommendedName>
        <fullName evidence="7">Transcription termination/antitermination protein NusA</fullName>
    </recommendedName>
</protein>
<dbReference type="SMART" id="SM00322">
    <property type="entry name" value="KH"/>
    <property type="match status" value="2"/>
</dbReference>
<evidence type="ECO:0000256" key="8">
    <source>
        <dbReference type="SAM" id="MobiDB-lite"/>
    </source>
</evidence>
<dbReference type="CDD" id="cd22529">
    <property type="entry name" value="KH-II_NusA_rpt2"/>
    <property type="match status" value="1"/>
</dbReference>
<comment type="function">
    <text evidence="7">Participates in both transcription termination and antitermination.</text>
</comment>
<dbReference type="SUPFAM" id="SSF50249">
    <property type="entry name" value="Nucleic acid-binding proteins"/>
    <property type="match status" value="1"/>
</dbReference>
<comment type="caution">
    <text evidence="10">The sequence shown here is derived from an EMBL/GenBank/DDBJ whole genome shotgun (WGS) entry which is preliminary data.</text>
</comment>
<dbReference type="HAMAP" id="MF_00945_B">
    <property type="entry name" value="NusA_B"/>
    <property type="match status" value="1"/>
</dbReference>
<comment type="similarity">
    <text evidence="7">Belongs to the NusA family.</text>
</comment>